<protein>
    <submittedName>
        <fullName evidence="2">Uncharacterized protein</fullName>
    </submittedName>
</protein>
<gene>
    <name evidence="2" type="ORF">EGR_02863</name>
</gene>
<dbReference type="CTD" id="36338578"/>
<keyword evidence="3" id="KW-1185">Reference proteome</keyword>
<feature type="region of interest" description="Disordered" evidence="1">
    <location>
        <begin position="1"/>
        <end position="20"/>
    </location>
</feature>
<dbReference type="GeneID" id="36338578"/>
<proteinExistence type="predicted"/>
<accession>W6ULJ5</accession>
<dbReference type="AlphaFoldDB" id="W6ULJ5"/>
<evidence type="ECO:0000256" key="1">
    <source>
        <dbReference type="SAM" id="MobiDB-lite"/>
    </source>
</evidence>
<sequence length="61" mass="6899">MLATTAASKQSQFSPELTTTQELQIRLREHPLSQPLADMLPSWNQFTHIRPVRHSGSRTLG</sequence>
<comment type="caution">
    <text evidence="2">The sequence shown here is derived from an EMBL/GenBank/DDBJ whole genome shotgun (WGS) entry which is preliminary data.</text>
</comment>
<reference evidence="2 3" key="1">
    <citation type="journal article" date="2013" name="Nat. Genet.">
        <title>The genome of the hydatid tapeworm Echinococcus granulosus.</title>
        <authorList>
            <person name="Zheng H."/>
            <person name="Zhang W."/>
            <person name="Zhang L."/>
            <person name="Zhang Z."/>
            <person name="Li J."/>
            <person name="Lu G."/>
            <person name="Zhu Y."/>
            <person name="Wang Y."/>
            <person name="Huang Y."/>
            <person name="Liu J."/>
            <person name="Kang H."/>
            <person name="Chen J."/>
            <person name="Wang L."/>
            <person name="Chen A."/>
            <person name="Yu S."/>
            <person name="Gao Z."/>
            <person name="Jin L."/>
            <person name="Gu W."/>
            <person name="Wang Z."/>
            <person name="Zhao L."/>
            <person name="Shi B."/>
            <person name="Wen H."/>
            <person name="Lin R."/>
            <person name="Jones M.K."/>
            <person name="Brejova B."/>
            <person name="Vinar T."/>
            <person name="Zhao G."/>
            <person name="McManus D.P."/>
            <person name="Chen Z."/>
            <person name="Zhou Y."/>
            <person name="Wang S."/>
        </authorList>
    </citation>
    <scope>NUCLEOTIDE SEQUENCE [LARGE SCALE GENOMIC DNA]</scope>
</reference>
<evidence type="ECO:0000313" key="3">
    <source>
        <dbReference type="Proteomes" id="UP000019149"/>
    </source>
</evidence>
<dbReference type="EMBL" id="APAU02000013">
    <property type="protein sequence ID" value="EUB62410.1"/>
    <property type="molecule type" value="Genomic_DNA"/>
</dbReference>
<organism evidence="2 3">
    <name type="scientific">Echinococcus granulosus</name>
    <name type="common">Hydatid tapeworm</name>
    <dbReference type="NCBI Taxonomy" id="6210"/>
    <lineage>
        <taxon>Eukaryota</taxon>
        <taxon>Metazoa</taxon>
        <taxon>Spiralia</taxon>
        <taxon>Lophotrochozoa</taxon>
        <taxon>Platyhelminthes</taxon>
        <taxon>Cestoda</taxon>
        <taxon>Eucestoda</taxon>
        <taxon>Cyclophyllidea</taxon>
        <taxon>Taeniidae</taxon>
        <taxon>Echinococcus</taxon>
        <taxon>Echinococcus granulosus group</taxon>
    </lineage>
</organism>
<dbReference type="Proteomes" id="UP000019149">
    <property type="component" value="Unassembled WGS sequence"/>
</dbReference>
<evidence type="ECO:0000313" key="2">
    <source>
        <dbReference type="EMBL" id="EUB62410.1"/>
    </source>
</evidence>
<name>W6ULJ5_ECHGR</name>
<dbReference type="KEGG" id="egl:EGR_02863"/>
<dbReference type="RefSeq" id="XP_024353606.1">
    <property type="nucleotide sequence ID" value="XM_024492112.1"/>
</dbReference>